<gene>
    <name evidence="7" type="ORF">DKX38_025165</name>
</gene>
<dbReference type="Pfam" id="PF08241">
    <property type="entry name" value="Methyltransf_11"/>
    <property type="match status" value="1"/>
</dbReference>
<accession>A0A5N5JQ50</accession>
<comment type="caution">
    <text evidence="7">The sequence shown here is derived from an EMBL/GenBank/DDBJ whole genome shotgun (WGS) entry which is preliminary data.</text>
</comment>
<dbReference type="AlphaFoldDB" id="A0A5N5JQ50"/>
<dbReference type="CDD" id="cd02440">
    <property type="entry name" value="AdoMet_MTases"/>
    <property type="match status" value="1"/>
</dbReference>
<dbReference type="PANTHER" id="PTHR12176">
    <property type="entry name" value="SAM-DEPENDENT METHYLTRANSFERASE SUPERFAMILY PROTEIN"/>
    <property type="match status" value="1"/>
</dbReference>
<dbReference type="EMBL" id="VDCV01000016">
    <property type="protein sequence ID" value="KAB5520846.1"/>
    <property type="molecule type" value="Genomic_DNA"/>
</dbReference>
<evidence type="ECO:0000313" key="8">
    <source>
        <dbReference type="Proteomes" id="UP000326939"/>
    </source>
</evidence>
<dbReference type="SUPFAM" id="SSF53335">
    <property type="entry name" value="S-adenosyl-L-methionine-dependent methyltransferases"/>
    <property type="match status" value="2"/>
</dbReference>
<evidence type="ECO:0000256" key="2">
    <source>
        <dbReference type="ARBA" id="ARBA00022603"/>
    </source>
</evidence>
<keyword evidence="8" id="KW-1185">Reference proteome</keyword>
<feature type="compositionally biased region" description="Basic residues" evidence="5">
    <location>
        <begin position="523"/>
        <end position="533"/>
    </location>
</feature>
<sequence length="815" mass="91058">MGKKDKQSSKASTEELLTTLGDFTKKENWDKFFTIRGTDDSFEWYAEWTELHHPLLSLLAGNGENPSSSPPLQILVPGCGNSKLSENLYDAGFREITNIDFSKVVISDMLKRNVRDRPGMRWRVMDMTQMKVEDESFDVVLDKGGLDALMEPELGPKLGNQYLSEVKRVLNFEGKFICLTLAQSHVLALLFSKFRFGWKMSVHAIPQKPFSKPDLRTFMVVAEKERSSALHLITALFDHSSLDCTGDQFAFTAVGLHEALENENQIRKEYSIGPDILYSLEDLLIGAKGDLSKLSLGRRFQLILGGNGESRFSYKAIVLDAKESSCQFTYHCGVFIVPKTRAHEWLFSSEEGQWLVVESSKAARLIMIIMDSSHTNANMDDIQKDLSPLVKQLAPGKDDNSAQIPFMMAGDGIKERKTVHKVVERVVAELWRCVCMVREKEMLLQRIVFGFSKEKVISSLTGSIIVEDVVYENVADDVSRPFPSSDLVFRRLVFQRAEGLVQSEALLTRDESSHKIVEEKKKTSSSKSKKKGSQNRNDASSKQLKVYHDYMASSYHMGIISGFTLMSSYLESVESTGKTVNAVIIGLGAGLLPMFLHGCMPSLQIEVVELDAVVLSLARDYFGFAEDERLKVHIADGIKFVREVKHFAVADGLPAIHEIEDASGSTKPSPDGSCSVSYTEARGRPRVDILIIDVDSSDSSSGMACPAADFVEESFLLTVKDTLSEQGLFIVNLVSRSPAVKDMIISRMKAVFNHLFSLQLEEDINMVLFGLCSEACLKEDCFPEAACQLDKLLKFKHQEIGQSIIDSTKKIRRLK</sequence>
<reference evidence="8" key="1">
    <citation type="journal article" date="2019" name="Gigascience">
        <title>De novo genome assembly of the endangered Acer yangbiense, a plant species with extremely small populations endemic to Yunnan Province, China.</title>
        <authorList>
            <person name="Yang J."/>
            <person name="Wariss H.M."/>
            <person name="Tao L."/>
            <person name="Zhang R."/>
            <person name="Yun Q."/>
            <person name="Hollingsworth P."/>
            <person name="Dao Z."/>
            <person name="Luo G."/>
            <person name="Guo H."/>
            <person name="Ma Y."/>
            <person name="Sun W."/>
        </authorList>
    </citation>
    <scope>NUCLEOTIDE SEQUENCE [LARGE SCALE GENOMIC DNA]</scope>
    <source>
        <strain evidence="8">cv. br00</strain>
    </source>
</reference>
<keyword evidence="2" id="KW-0489">Methyltransferase</keyword>
<dbReference type="FunFam" id="3.40.50.150:FF:000256">
    <property type="entry name" value="S-adenosyl-L-methionine-dependent methyltransferase superfamily protein"/>
    <property type="match status" value="1"/>
</dbReference>
<evidence type="ECO:0000256" key="3">
    <source>
        <dbReference type="ARBA" id="ARBA00022679"/>
    </source>
</evidence>
<keyword evidence="4" id="KW-0511">Multifunctional enzyme</keyword>
<feature type="region of interest" description="Disordered" evidence="5">
    <location>
        <begin position="517"/>
        <end position="540"/>
    </location>
</feature>
<evidence type="ECO:0000313" key="7">
    <source>
        <dbReference type="EMBL" id="KAB5520846.1"/>
    </source>
</evidence>
<proteinExistence type="inferred from homology"/>
<protein>
    <recommendedName>
        <fullName evidence="6">Methyltransferase type 11 domain-containing protein</fullName>
    </recommendedName>
</protein>
<dbReference type="InterPro" id="IPR013216">
    <property type="entry name" value="Methyltransf_11"/>
</dbReference>
<evidence type="ECO:0000256" key="5">
    <source>
        <dbReference type="SAM" id="MobiDB-lite"/>
    </source>
</evidence>
<dbReference type="FunFam" id="3.40.50.150:FF:000211">
    <property type="entry name" value="Methyltransferase-like protein 13"/>
    <property type="match status" value="1"/>
</dbReference>
<evidence type="ECO:0000256" key="1">
    <source>
        <dbReference type="ARBA" id="ARBA00008361"/>
    </source>
</evidence>
<dbReference type="GO" id="GO:0008757">
    <property type="term" value="F:S-adenosylmethionine-dependent methyltransferase activity"/>
    <property type="evidence" value="ECO:0007669"/>
    <property type="project" value="InterPro"/>
</dbReference>
<dbReference type="PANTHER" id="PTHR12176:SF78">
    <property type="entry name" value="EEF1A LYSINE AND N-TERMINAL METHYLTRANSFERASE"/>
    <property type="match status" value="1"/>
</dbReference>
<feature type="domain" description="Methyltransferase type 11" evidence="6">
    <location>
        <begin position="77"/>
        <end position="178"/>
    </location>
</feature>
<comment type="similarity">
    <text evidence="1">Belongs to the methyltransferase superfamily.</text>
</comment>
<name>A0A5N5JQ50_9ROSI</name>
<dbReference type="InterPro" id="IPR029063">
    <property type="entry name" value="SAM-dependent_MTases_sf"/>
</dbReference>
<dbReference type="Gene3D" id="3.40.50.150">
    <property type="entry name" value="Vaccinia Virus protein VP39"/>
    <property type="match status" value="2"/>
</dbReference>
<keyword evidence="3" id="KW-0808">Transferase</keyword>
<dbReference type="Proteomes" id="UP000326939">
    <property type="component" value="Chromosome 16"/>
</dbReference>
<organism evidence="7 8">
    <name type="scientific">Salix brachista</name>
    <dbReference type="NCBI Taxonomy" id="2182728"/>
    <lineage>
        <taxon>Eukaryota</taxon>
        <taxon>Viridiplantae</taxon>
        <taxon>Streptophyta</taxon>
        <taxon>Embryophyta</taxon>
        <taxon>Tracheophyta</taxon>
        <taxon>Spermatophyta</taxon>
        <taxon>Magnoliopsida</taxon>
        <taxon>eudicotyledons</taxon>
        <taxon>Gunneridae</taxon>
        <taxon>Pentapetalae</taxon>
        <taxon>rosids</taxon>
        <taxon>fabids</taxon>
        <taxon>Malpighiales</taxon>
        <taxon>Salicaceae</taxon>
        <taxon>Saliceae</taxon>
        <taxon>Salix</taxon>
    </lineage>
</organism>
<dbReference type="GO" id="GO:0032259">
    <property type="term" value="P:methylation"/>
    <property type="evidence" value="ECO:0007669"/>
    <property type="project" value="UniProtKB-KW"/>
</dbReference>
<evidence type="ECO:0000259" key="6">
    <source>
        <dbReference type="Pfam" id="PF08241"/>
    </source>
</evidence>
<dbReference type="InterPro" id="IPR051419">
    <property type="entry name" value="Lys/N-term_MeTrsfase_sf"/>
</dbReference>
<evidence type="ECO:0000256" key="4">
    <source>
        <dbReference type="ARBA" id="ARBA00023268"/>
    </source>
</evidence>